<proteinExistence type="predicted"/>
<dbReference type="AlphaFoldDB" id="A0A1Y2EHN8"/>
<comment type="caution">
    <text evidence="2">The sequence shown here is derived from an EMBL/GenBank/DDBJ whole genome shotgun (WGS) entry which is preliminary data.</text>
</comment>
<protein>
    <submittedName>
        <fullName evidence="2">Uncharacterized protein</fullName>
    </submittedName>
</protein>
<sequence>MKRGPIYTDHEPASRPRMKEWKSDSGRGNTRRQCGKYSPNTPAPLVKCTGRPLRLWARQEVSQETSRKAGAET</sequence>
<name>A0A1Y2EHN8_9PEZI</name>
<dbReference type="EMBL" id="MCFJ01000002">
    <property type="protein sequence ID" value="ORY70295.1"/>
    <property type="molecule type" value="Genomic_DNA"/>
</dbReference>
<feature type="compositionally biased region" description="Basic and acidic residues" evidence="1">
    <location>
        <begin position="8"/>
        <end position="25"/>
    </location>
</feature>
<evidence type="ECO:0000313" key="3">
    <source>
        <dbReference type="Proteomes" id="UP000193689"/>
    </source>
</evidence>
<keyword evidence="3" id="KW-1185">Reference proteome</keyword>
<gene>
    <name evidence="2" type="ORF">BCR38DRAFT_421707</name>
</gene>
<dbReference type="GeneID" id="63775666"/>
<reference evidence="2 3" key="1">
    <citation type="submission" date="2016-07" db="EMBL/GenBank/DDBJ databases">
        <title>Pervasive Adenine N6-methylation of Active Genes in Fungi.</title>
        <authorList>
            <consortium name="DOE Joint Genome Institute"/>
            <person name="Mondo S.J."/>
            <person name="Dannebaum R.O."/>
            <person name="Kuo R.C."/>
            <person name="Labutti K."/>
            <person name="Haridas S."/>
            <person name="Kuo A."/>
            <person name="Salamov A."/>
            <person name="Ahrendt S.R."/>
            <person name="Lipzen A."/>
            <person name="Sullivan W."/>
            <person name="Andreopoulos W.B."/>
            <person name="Clum A."/>
            <person name="Lindquist E."/>
            <person name="Daum C."/>
            <person name="Ramamoorthy G.K."/>
            <person name="Gryganskyi A."/>
            <person name="Culley D."/>
            <person name="Magnuson J.K."/>
            <person name="James T.Y."/>
            <person name="O'Malley M.A."/>
            <person name="Stajich J.E."/>
            <person name="Spatafora J.W."/>
            <person name="Visel A."/>
            <person name="Grigoriev I.V."/>
        </authorList>
    </citation>
    <scope>NUCLEOTIDE SEQUENCE [LARGE SCALE GENOMIC DNA]</scope>
    <source>
        <strain evidence="2 3">CBS 129021</strain>
    </source>
</reference>
<accession>A0A1Y2EHN8</accession>
<dbReference type="InParanoid" id="A0A1Y2EHN8"/>
<organism evidence="2 3">
    <name type="scientific">Pseudomassariella vexata</name>
    <dbReference type="NCBI Taxonomy" id="1141098"/>
    <lineage>
        <taxon>Eukaryota</taxon>
        <taxon>Fungi</taxon>
        <taxon>Dikarya</taxon>
        <taxon>Ascomycota</taxon>
        <taxon>Pezizomycotina</taxon>
        <taxon>Sordariomycetes</taxon>
        <taxon>Xylariomycetidae</taxon>
        <taxon>Amphisphaeriales</taxon>
        <taxon>Pseudomassariaceae</taxon>
        <taxon>Pseudomassariella</taxon>
    </lineage>
</organism>
<feature type="region of interest" description="Disordered" evidence="1">
    <location>
        <begin position="1"/>
        <end position="46"/>
    </location>
</feature>
<dbReference type="Proteomes" id="UP000193689">
    <property type="component" value="Unassembled WGS sequence"/>
</dbReference>
<dbReference type="RefSeq" id="XP_040720245.1">
    <property type="nucleotide sequence ID" value="XM_040859454.1"/>
</dbReference>
<evidence type="ECO:0000313" key="2">
    <source>
        <dbReference type="EMBL" id="ORY70295.1"/>
    </source>
</evidence>
<evidence type="ECO:0000256" key="1">
    <source>
        <dbReference type="SAM" id="MobiDB-lite"/>
    </source>
</evidence>